<proteinExistence type="inferred from homology"/>
<dbReference type="Pfam" id="PF00482">
    <property type="entry name" value="T2SSF"/>
    <property type="match status" value="2"/>
</dbReference>
<keyword evidence="4 7" id="KW-0812">Transmembrane</keyword>
<keyword evidence="10" id="KW-1185">Reference proteome</keyword>
<dbReference type="KEGG" id="bpf:BpOF4_01745"/>
<evidence type="ECO:0000259" key="8">
    <source>
        <dbReference type="Pfam" id="PF00482"/>
    </source>
</evidence>
<evidence type="ECO:0000256" key="7">
    <source>
        <dbReference type="SAM" id="Phobius"/>
    </source>
</evidence>
<name>D3FUZ0_ALKPO</name>
<evidence type="ECO:0000256" key="5">
    <source>
        <dbReference type="ARBA" id="ARBA00022989"/>
    </source>
</evidence>
<evidence type="ECO:0000256" key="3">
    <source>
        <dbReference type="ARBA" id="ARBA00022475"/>
    </source>
</evidence>
<keyword evidence="5 7" id="KW-1133">Transmembrane helix</keyword>
<feature type="domain" description="Type II secretion system protein GspF" evidence="8">
    <location>
        <begin position="27"/>
        <end position="144"/>
    </location>
</feature>
<dbReference type="HOGENOM" id="CLU_035032_1_1_9"/>
<evidence type="ECO:0000256" key="6">
    <source>
        <dbReference type="ARBA" id="ARBA00023136"/>
    </source>
</evidence>
<evidence type="ECO:0000256" key="4">
    <source>
        <dbReference type="ARBA" id="ARBA00022692"/>
    </source>
</evidence>
<dbReference type="InterPro" id="IPR047692">
    <property type="entry name" value="T4P_ComGB"/>
</dbReference>
<feature type="domain" description="Type II secretion system protein GspF" evidence="8">
    <location>
        <begin position="223"/>
        <end position="345"/>
    </location>
</feature>
<keyword evidence="6 7" id="KW-0472">Membrane</keyword>
<dbReference type="InterPro" id="IPR018076">
    <property type="entry name" value="T2SS_GspF_dom"/>
</dbReference>
<protein>
    <submittedName>
        <fullName evidence="9">Late competence protein ComGB</fullName>
    </submittedName>
</protein>
<dbReference type="AlphaFoldDB" id="D3FUZ0"/>
<accession>D3FUZ0</accession>
<feature type="transmembrane region" description="Helical" evidence="7">
    <location>
        <begin position="163"/>
        <end position="192"/>
    </location>
</feature>
<sequence>MNDRVTHKQTSIFNGNQQMVYARSFKLLGKLLKQGYSMDHALSFMLIHLPKEVSVPLTQVQASLKNGQEIHQSFSQLPVPRDVISFLYFYQYHGQVSDGFIQAGTLLEKRQVTKHQMYKLLRYPVMLVWICFVVLIVLHLFVVPHFNSLFETMQGDPPLLTTIVLHSLTAIPYIGAATILLIVFSLFYIFLFKKKWPPSRRMKFLLNTPFVNQIVKQLSTYFFSLQIGRLLLSGTSLQQALSLFEKQNHLLFFQQEVIKIKSELQLGTPFYLLVKEKDYFIKELSFVIENGERTGYLGEDLENFSTLIYSELEEKLTKVMDYLQPFIFILIGAFIFILFLGIMLPMFQMIGSLQ</sequence>
<dbReference type="PANTHER" id="PTHR30012">
    <property type="entry name" value="GENERAL SECRETION PATHWAY PROTEIN"/>
    <property type="match status" value="1"/>
</dbReference>
<dbReference type="InterPro" id="IPR003004">
    <property type="entry name" value="GspF/PilC"/>
</dbReference>
<dbReference type="eggNOG" id="COG1459">
    <property type="taxonomic scope" value="Bacteria"/>
</dbReference>
<dbReference type="Proteomes" id="UP000001544">
    <property type="component" value="Chromosome"/>
</dbReference>
<comment type="similarity">
    <text evidence="2">Belongs to the GSP F family.</text>
</comment>
<reference evidence="9 10" key="1">
    <citation type="journal article" date="2011" name="Environ. Microbiol.">
        <title>Genome of alkaliphilic Bacillus pseudofirmus OF4 reveals adaptations that support the ability to grow in an external pH range from 7.5 to 11.4.</title>
        <authorList>
            <person name="Janto B."/>
            <person name="Ahmed A."/>
            <person name="Ito M."/>
            <person name="Liu J."/>
            <person name="Hicks D.B."/>
            <person name="Pagni S."/>
            <person name="Fackelmayer O.J."/>
            <person name="Smith T.A."/>
            <person name="Earl J."/>
            <person name="Elbourne L.D."/>
            <person name="Hassan K."/>
            <person name="Paulsen I.T."/>
            <person name="Kolsto A.B."/>
            <person name="Tourasse N.J."/>
            <person name="Ehrlich G.D."/>
            <person name="Boissy R."/>
            <person name="Ivey D.M."/>
            <person name="Li G."/>
            <person name="Xue Y."/>
            <person name="Ma Y."/>
            <person name="Hu F.Z."/>
            <person name="Krulwich T.A."/>
        </authorList>
    </citation>
    <scope>NUCLEOTIDE SEQUENCE [LARGE SCALE GENOMIC DNA]</scope>
    <source>
        <strain evidence="10">ATCC BAA-2126 / JCM 17055 / OF4</strain>
    </source>
</reference>
<organism evidence="9 10">
    <name type="scientific">Alkalihalophilus pseudofirmus (strain ATCC BAA-2126 / JCM 17055 / OF4)</name>
    <name type="common">Bacillus pseudofirmus</name>
    <dbReference type="NCBI Taxonomy" id="398511"/>
    <lineage>
        <taxon>Bacteria</taxon>
        <taxon>Bacillati</taxon>
        <taxon>Bacillota</taxon>
        <taxon>Bacilli</taxon>
        <taxon>Bacillales</taxon>
        <taxon>Bacillaceae</taxon>
        <taxon>Alkalihalophilus</taxon>
    </lineage>
</organism>
<feature type="transmembrane region" description="Helical" evidence="7">
    <location>
        <begin position="326"/>
        <end position="347"/>
    </location>
</feature>
<dbReference type="STRING" id="398511.BpOF4_01745"/>
<comment type="subcellular location">
    <subcellularLocation>
        <location evidence="1">Cell membrane</location>
        <topology evidence="1">Multi-pass membrane protein</topology>
    </subcellularLocation>
</comment>
<feature type="transmembrane region" description="Helical" evidence="7">
    <location>
        <begin position="120"/>
        <end position="143"/>
    </location>
</feature>
<keyword evidence="3" id="KW-1003">Cell membrane</keyword>
<dbReference type="PRINTS" id="PR00812">
    <property type="entry name" value="BCTERIALGSPF"/>
</dbReference>
<dbReference type="GO" id="GO:0005886">
    <property type="term" value="C:plasma membrane"/>
    <property type="evidence" value="ECO:0007669"/>
    <property type="project" value="UniProtKB-SubCell"/>
</dbReference>
<dbReference type="EMBL" id="CP001878">
    <property type="protein sequence ID" value="ADC48416.1"/>
    <property type="molecule type" value="Genomic_DNA"/>
</dbReference>
<gene>
    <name evidence="9" type="primary">comGB</name>
    <name evidence="9" type="ordered locus">BpOF4_01745</name>
</gene>
<dbReference type="Gene3D" id="1.20.81.30">
    <property type="entry name" value="Type II secretion system (T2SS), domain F"/>
    <property type="match status" value="2"/>
</dbReference>
<dbReference type="InterPro" id="IPR042094">
    <property type="entry name" value="T2SS_GspF_sf"/>
</dbReference>
<evidence type="ECO:0000313" key="10">
    <source>
        <dbReference type="Proteomes" id="UP000001544"/>
    </source>
</evidence>
<dbReference type="NCBIfam" id="NF041012">
    <property type="entry name" value="T4P_ComGB"/>
    <property type="match status" value="1"/>
</dbReference>
<evidence type="ECO:0000256" key="2">
    <source>
        <dbReference type="ARBA" id="ARBA00005745"/>
    </source>
</evidence>
<dbReference type="RefSeq" id="WP_012959694.1">
    <property type="nucleotide sequence ID" value="NC_013791.2"/>
</dbReference>
<evidence type="ECO:0000256" key="1">
    <source>
        <dbReference type="ARBA" id="ARBA00004651"/>
    </source>
</evidence>
<evidence type="ECO:0000313" key="9">
    <source>
        <dbReference type="EMBL" id="ADC48416.1"/>
    </source>
</evidence>
<dbReference type="PANTHER" id="PTHR30012:SF0">
    <property type="entry name" value="TYPE II SECRETION SYSTEM PROTEIN F-RELATED"/>
    <property type="match status" value="1"/>
</dbReference>